<dbReference type="Proteomes" id="UP001176941">
    <property type="component" value="Chromosome 20"/>
</dbReference>
<keyword evidence="3" id="KW-1185">Reference proteome</keyword>
<evidence type="ECO:0000313" key="3">
    <source>
        <dbReference type="Proteomes" id="UP001176941"/>
    </source>
</evidence>
<evidence type="ECO:0000313" key="2">
    <source>
        <dbReference type="EMBL" id="CAI9161016.1"/>
    </source>
</evidence>
<feature type="region of interest" description="Disordered" evidence="1">
    <location>
        <begin position="65"/>
        <end position="106"/>
    </location>
</feature>
<sequence length="106" mass="11326">MQDGKNESGETVRPQRRKGSRKGMCSLEGRLLCPQLLVGLGSQLGDAWHTEMTQTWALPLRRCQSGGGDSCVNRGSQTSASKDARTQRESQGGLPGGGDILEEPSP</sequence>
<proteinExistence type="predicted"/>
<name>A0ABN8YK96_RANTA</name>
<accession>A0ABN8YK96</accession>
<feature type="region of interest" description="Disordered" evidence="1">
    <location>
        <begin position="1"/>
        <end position="24"/>
    </location>
</feature>
<protein>
    <submittedName>
        <fullName evidence="2">Uncharacterized protein</fullName>
    </submittedName>
</protein>
<feature type="compositionally biased region" description="Basic and acidic residues" evidence="1">
    <location>
        <begin position="1"/>
        <end position="10"/>
    </location>
</feature>
<organism evidence="2 3">
    <name type="scientific">Rangifer tarandus platyrhynchus</name>
    <name type="common">Svalbard reindeer</name>
    <dbReference type="NCBI Taxonomy" id="3082113"/>
    <lineage>
        <taxon>Eukaryota</taxon>
        <taxon>Metazoa</taxon>
        <taxon>Chordata</taxon>
        <taxon>Craniata</taxon>
        <taxon>Vertebrata</taxon>
        <taxon>Euteleostomi</taxon>
        <taxon>Mammalia</taxon>
        <taxon>Eutheria</taxon>
        <taxon>Laurasiatheria</taxon>
        <taxon>Artiodactyla</taxon>
        <taxon>Ruminantia</taxon>
        <taxon>Pecora</taxon>
        <taxon>Cervidae</taxon>
        <taxon>Odocoileinae</taxon>
        <taxon>Rangifer</taxon>
    </lineage>
</organism>
<dbReference type="EMBL" id="OX459956">
    <property type="protein sequence ID" value="CAI9161016.1"/>
    <property type="molecule type" value="Genomic_DNA"/>
</dbReference>
<gene>
    <name evidence="2" type="ORF">MRATA1EN1_LOCUS9978</name>
</gene>
<reference evidence="2" key="1">
    <citation type="submission" date="2023-04" db="EMBL/GenBank/DDBJ databases">
        <authorList>
            <consortium name="ELIXIR-Norway"/>
        </authorList>
    </citation>
    <scope>NUCLEOTIDE SEQUENCE [LARGE SCALE GENOMIC DNA]</scope>
</reference>
<evidence type="ECO:0000256" key="1">
    <source>
        <dbReference type="SAM" id="MobiDB-lite"/>
    </source>
</evidence>